<dbReference type="GO" id="GO:0004386">
    <property type="term" value="F:helicase activity"/>
    <property type="evidence" value="ECO:0007669"/>
    <property type="project" value="UniProtKB-KW"/>
</dbReference>
<dbReference type="Gene3D" id="3.40.50.300">
    <property type="entry name" value="P-loop containing nucleotide triphosphate hydrolases"/>
    <property type="match status" value="2"/>
</dbReference>
<dbReference type="InterPro" id="IPR050742">
    <property type="entry name" value="Helicase_Restrict-Modif_Enz"/>
</dbReference>
<keyword evidence="2" id="KW-0378">Hydrolase</keyword>
<dbReference type="RefSeq" id="WP_214111701.1">
    <property type="nucleotide sequence ID" value="NZ_JAHCTB010000001.1"/>
</dbReference>
<comment type="caution">
    <text evidence="2">The sequence shown here is derived from an EMBL/GenBank/DDBJ whole genome shotgun (WGS) entry which is preliminary data.</text>
</comment>
<dbReference type="InterPro" id="IPR006935">
    <property type="entry name" value="Helicase/UvrB_N"/>
</dbReference>
<proteinExistence type="predicted"/>
<dbReference type="SUPFAM" id="SSF52540">
    <property type="entry name" value="P-loop containing nucleoside triphosphate hydrolases"/>
    <property type="match status" value="2"/>
</dbReference>
<dbReference type="Pfam" id="PF00271">
    <property type="entry name" value="Helicase_C"/>
    <property type="match status" value="1"/>
</dbReference>
<dbReference type="CDD" id="cd18799">
    <property type="entry name" value="SF2_C_EcoAI-like"/>
    <property type="match status" value="1"/>
</dbReference>
<feature type="domain" description="Helicase ATP-binding" evidence="1">
    <location>
        <begin position="165"/>
        <end position="338"/>
    </location>
</feature>
<gene>
    <name evidence="2" type="ORF">KIV10_01405</name>
</gene>
<dbReference type="InterPro" id="IPR027417">
    <property type="entry name" value="P-loop_NTPase"/>
</dbReference>
<keyword evidence="2" id="KW-0067">ATP-binding</keyword>
<accession>A0ABS5S0U0</accession>
<evidence type="ECO:0000259" key="1">
    <source>
        <dbReference type="PROSITE" id="PS51192"/>
    </source>
</evidence>
<evidence type="ECO:0000313" key="2">
    <source>
        <dbReference type="EMBL" id="MBT0606827.1"/>
    </source>
</evidence>
<dbReference type="CDD" id="cd18032">
    <property type="entry name" value="DEXHc_RE_I_III_res"/>
    <property type="match status" value="1"/>
</dbReference>
<name>A0ABS5S0U0_9FLAO</name>
<dbReference type="EMBL" id="JAHCTB010000001">
    <property type="protein sequence ID" value="MBT0606827.1"/>
    <property type="molecule type" value="Genomic_DNA"/>
</dbReference>
<dbReference type="NCBIfam" id="NF046051">
    <property type="entry name" value="restrict_EcoAI"/>
    <property type="match status" value="1"/>
</dbReference>
<dbReference type="SMART" id="SM00487">
    <property type="entry name" value="DEXDc"/>
    <property type="match status" value="1"/>
</dbReference>
<dbReference type="InterPro" id="IPR001650">
    <property type="entry name" value="Helicase_C-like"/>
</dbReference>
<reference evidence="2 3" key="1">
    <citation type="submission" date="2021-05" db="EMBL/GenBank/DDBJ databases">
        <title>Aequorivita echinoideorum JCM 30378 genome.</title>
        <authorList>
            <person name="Zhang H."/>
            <person name="Li C."/>
        </authorList>
    </citation>
    <scope>NUCLEOTIDE SEQUENCE [LARGE SCALE GENOMIC DNA]</scope>
    <source>
        <strain evidence="2 3">JCM30378</strain>
    </source>
</reference>
<dbReference type="PANTHER" id="PTHR47396">
    <property type="entry name" value="TYPE I RESTRICTION ENZYME ECOKI R PROTEIN"/>
    <property type="match status" value="1"/>
</dbReference>
<dbReference type="InterPro" id="IPR013670">
    <property type="entry name" value="EcoEI_R_C_dom"/>
</dbReference>
<dbReference type="InterPro" id="IPR014001">
    <property type="entry name" value="Helicase_ATP-bd"/>
</dbReference>
<keyword evidence="2" id="KW-0547">Nucleotide-binding</keyword>
<organism evidence="2 3">
    <name type="scientific">Aequorivita echinoideorum</name>
    <dbReference type="NCBI Taxonomy" id="1549647"/>
    <lineage>
        <taxon>Bacteria</taxon>
        <taxon>Pseudomonadati</taxon>
        <taxon>Bacteroidota</taxon>
        <taxon>Flavobacteriia</taxon>
        <taxon>Flavobacteriales</taxon>
        <taxon>Flavobacteriaceae</taxon>
        <taxon>Aequorivita</taxon>
    </lineage>
</organism>
<dbReference type="PANTHER" id="PTHR47396:SF1">
    <property type="entry name" value="ATP-DEPENDENT HELICASE IRC3-RELATED"/>
    <property type="match status" value="1"/>
</dbReference>
<evidence type="ECO:0000313" key="3">
    <source>
        <dbReference type="Proteomes" id="UP001297092"/>
    </source>
</evidence>
<dbReference type="Proteomes" id="UP001297092">
    <property type="component" value="Unassembled WGS sequence"/>
</dbReference>
<protein>
    <submittedName>
        <fullName evidence="2">DEAD/DEAH box helicase family protein</fullName>
    </submittedName>
</protein>
<dbReference type="PROSITE" id="PS51192">
    <property type="entry name" value="HELICASE_ATP_BIND_1"/>
    <property type="match status" value="1"/>
</dbReference>
<dbReference type="Pfam" id="PF08463">
    <property type="entry name" value="EcoEI_R_C"/>
    <property type="match status" value="1"/>
</dbReference>
<sequence length="788" mass="90688">MCLKYSEQDTRAKFIDPQLKQDEWDEDFIIREYFFTAGRKLSGNRRGKQLYVDYLLKYNNTPLAIIEAKRYDKEPTHGLQQAIDYAQKLKVDTVFSTNGKKIYEFSLTTGRGKFIDNYPTPQSLYNSKFSTNKNLKAELHKIPFYLTGSMKPRYYQDIAVREVMDAIADNQQRILLTLATGTGKTFIAFQITYKLFTARWNVDGVHRRPRILFLADRNILADQAINTFNPLEKDLIKINGDEIRSRNGQVPTNANVFFAIYQAIAEKENIGGYYRQYPPDFFDLIIIDECHRGAANENGSWRDILTYFSSAVHLGLTATPKRSDNIDTYNYFGKPVYEYSLKDGINDGFLTPYKVKRIRTNIDEYIPTKDDIIISGEIEDKIYNLSDFEKKIVVEDRTELIAQGILANIQEMDKTIIFCVNQSHALMMRDAINKYKNVSDPHYCVRITSDEGDIGKTLLEKFQDNDKDIPTILTSSQMLTTGVDAKSVKNVVLVRVINSIVEFKQIVGRGTRVIEGKDFFTIIDFTGATNLFYDDAWDGLPEAPPEMIVIKDEDDIEPIPNSPIEKPVDEEEEPDYAETDVDFQIEETSKKEKIVVKLKNGRNLKITDVEVRYVGDDGRPLTVSEFLDKLTLFLPNLFNSEEQLRELWSKPETRDELLAKLGQLGFDSEQLGTLKEMFEAEQSDIFDLLAFLSYNKNIISRVQRADATRAHAEFFNGYENQKAQEFLYFILERYKKDGIEELKRDKLSELIQLNGLGTTNDAAKVFGNVDNLITAFYRLQEVMYKAVS</sequence>
<dbReference type="Gene3D" id="3.90.1570.30">
    <property type="match status" value="1"/>
</dbReference>
<keyword evidence="2" id="KW-0347">Helicase</keyword>
<dbReference type="Pfam" id="PF04851">
    <property type="entry name" value="ResIII"/>
    <property type="match status" value="1"/>
</dbReference>
<keyword evidence="3" id="KW-1185">Reference proteome</keyword>